<organism evidence="1 2">
    <name type="scientific">Tulasnella calospora MUT 4182</name>
    <dbReference type="NCBI Taxonomy" id="1051891"/>
    <lineage>
        <taxon>Eukaryota</taxon>
        <taxon>Fungi</taxon>
        <taxon>Dikarya</taxon>
        <taxon>Basidiomycota</taxon>
        <taxon>Agaricomycotina</taxon>
        <taxon>Agaricomycetes</taxon>
        <taxon>Cantharellales</taxon>
        <taxon>Tulasnellaceae</taxon>
        <taxon>Tulasnella</taxon>
    </lineage>
</organism>
<keyword evidence="2" id="KW-1185">Reference proteome</keyword>
<evidence type="ECO:0000313" key="1">
    <source>
        <dbReference type="EMBL" id="KIO20812.1"/>
    </source>
</evidence>
<name>A0A0C3LH96_9AGAM</name>
<evidence type="ECO:0000313" key="2">
    <source>
        <dbReference type="Proteomes" id="UP000054248"/>
    </source>
</evidence>
<dbReference type="EMBL" id="KN823160">
    <property type="protein sequence ID" value="KIO20812.1"/>
    <property type="molecule type" value="Genomic_DNA"/>
</dbReference>
<dbReference type="Proteomes" id="UP000054248">
    <property type="component" value="Unassembled WGS sequence"/>
</dbReference>
<dbReference type="HOGENOM" id="CLU_2401296_0_0_1"/>
<reference evidence="1 2" key="1">
    <citation type="submission" date="2014-04" db="EMBL/GenBank/DDBJ databases">
        <authorList>
            <consortium name="DOE Joint Genome Institute"/>
            <person name="Kuo A."/>
            <person name="Girlanda M."/>
            <person name="Perotto S."/>
            <person name="Kohler A."/>
            <person name="Nagy L.G."/>
            <person name="Floudas D."/>
            <person name="Copeland A."/>
            <person name="Barry K.W."/>
            <person name="Cichocki N."/>
            <person name="Veneault-Fourrey C."/>
            <person name="LaButti K."/>
            <person name="Lindquist E.A."/>
            <person name="Lipzen A."/>
            <person name="Lundell T."/>
            <person name="Morin E."/>
            <person name="Murat C."/>
            <person name="Sun H."/>
            <person name="Tunlid A."/>
            <person name="Henrissat B."/>
            <person name="Grigoriev I.V."/>
            <person name="Hibbett D.S."/>
            <person name="Martin F."/>
            <person name="Nordberg H.P."/>
            <person name="Cantor M.N."/>
            <person name="Hua S.X."/>
        </authorList>
    </citation>
    <scope>NUCLEOTIDE SEQUENCE [LARGE SCALE GENOMIC DNA]</scope>
    <source>
        <strain evidence="1 2">MUT 4182</strain>
    </source>
</reference>
<reference evidence="2" key="2">
    <citation type="submission" date="2015-01" db="EMBL/GenBank/DDBJ databases">
        <title>Evolutionary Origins and Diversification of the Mycorrhizal Mutualists.</title>
        <authorList>
            <consortium name="DOE Joint Genome Institute"/>
            <consortium name="Mycorrhizal Genomics Consortium"/>
            <person name="Kohler A."/>
            <person name="Kuo A."/>
            <person name="Nagy L.G."/>
            <person name="Floudas D."/>
            <person name="Copeland A."/>
            <person name="Barry K.W."/>
            <person name="Cichocki N."/>
            <person name="Veneault-Fourrey C."/>
            <person name="LaButti K."/>
            <person name="Lindquist E.A."/>
            <person name="Lipzen A."/>
            <person name="Lundell T."/>
            <person name="Morin E."/>
            <person name="Murat C."/>
            <person name="Riley R."/>
            <person name="Ohm R."/>
            <person name="Sun H."/>
            <person name="Tunlid A."/>
            <person name="Henrissat B."/>
            <person name="Grigoriev I.V."/>
            <person name="Hibbett D.S."/>
            <person name="Martin F."/>
        </authorList>
    </citation>
    <scope>NUCLEOTIDE SEQUENCE [LARGE SCALE GENOMIC DNA]</scope>
    <source>
        <strain evidence="2">MUT 4182</strain>
    </source>
</reference>
<protein>
    <submittedName>
        <fullName evidence="1">Uncharacterized protein</fullName>
    </submittedName>
</protein>
<gene>
    <name evidence="1" type="ORF">M407DRAFT_245681</name>
</gene>
<dbReference type="AlphaFoldDB" id="A0A0C3LH96"/>
<accession>A0A0C3LH96</accession>
<sequence length="93" mass="10289">MTLCTCFPLKSPADEFFIPRPSDSEPLQSHFIHRPMRALEYISKCPLIQIGCGYISVINRSTSSLRSATNEAFGVSALRMGPRSHSLVSNFGI</sequence>
<proteinExistence type="predicted"/>